<dbReference type="EMBL" id="CM041536">
    <property type="protein sequence ID" value="KAI3371256.1"/>
    <property type="molecule type" value="Genomic_DNA"/>
</dbReference>
<sequence>QSQMAEQGRKVTPTVGATGSRGRLTGNRARLYNTSYKASNGERVFSWPIFYMTVSHTERMNFTSYLGNPSETGFTSNQRPAIYYRTSLDNIDNPEFGLLLSDSFMSQTKQHYQPHIRSDCSGSLPSLINKPSESGFYQLRHHPKTETVEEKSEYQSLFVPHRLIPTVSQIHVTVGPKGESGFTEGTNLQPNTFQEKKSCIVEPHQTHSSVMKSDFVQPSFLQGTEARPGLCQHSSRETGFTRGAIAPLACPTSLLPSPHTKRNAPTEKTIGKKEPTGSLLNASNNQTLPHSPFDYSHFATHYKSTFCHHADVEKLKSSPTCAGIISAKMDNGYNRRDMDRYANIKSRQDARVSFNSHDPLLLHRFIFRA</sequence>
<name>A0ACB8WU59_9TELE</name>
<organism evidence="1 2">
    <name type="scientific">Scortum barcoo</name>
    <name type="common">barcoo grunter</name>
    <dbReference type="NCBI Taxonomy" id="214431"/>
    <lineage>
        <taxon>Eukaryota</taxon>
        <taxon>Metazoa</taxon>
        <taxon>Chordata</taxon>
        <taxon>Craniata</taxon>
        <taxon>Vertebrata</taxon>
        <taxon>Euteleostomi</taxon>
        <taxon>Actinopterygii</taxon>
        <taxon>Neopterygii</taxon>
        <taxon>Teleostei</taxon>
        <taxon>Neoteleostei</taxon>
        <taxon>Acanthomorphata</taxon>
        <taxon>Eupercaria</taxon>
        <taxon>Centrarchiformes</taxon>
        <taxon>Terapontoidei</taxon>
        <taxon>Terapontidae</taxon>
        <taxon>Scortum</taxon>
    </lineage>
</organism>
<dbReference type="Proteomes" id="UP000831701">
    <property type="component" value="Chromosome 6"/>
</dbReference>
<feature type="non-terminal residue" evidence="1">
    <location>
        <position position="1"/>
    </location>
</feature>
<evidence type="ECO:0000313" key="1">
    <source>
        <dbReference type="EMBL" id="KAI3371256.1"/>
    </source>
</evidence>
<gene>
    <name evidence="1" type="ORF">L3Q82_023873</name>
</gene>
<proteinExistence type="predicted"/>
<evidence type="ECO:0000313" key="2">
    <source>
        <dbReference type="Proteomes" id="UP000831701"/>
    </source>
</evidence>
<reference evidence="1" key="1">
    <citation type="submission" date="2022-04" db="EMBL/GenBank/DDBJ databases">
        <title>Jade perch genome.</title>
        <authorList>
            <person name="Chao B."/>
        </authorList>
    </citation>
    <scope>NUCLEOTIDE SEQUENCE</scope>
    <source>
        <strain evidence="1">CB-2022</strain>
    </source>
</reference>
<comment type="caution">
    <text evidence="1">The sequence shown here is derived from an EMBL/GenBank/DDBJ whole genome shotgun (WGS) entry which is preliminary data.</text>
</comment>
<accession>A0ACB8WU59</accession>
<keyword evidence="2" id="KW-1185">Reference proteome</keyword>
<protein>
    <submittedName>
        <fullName evidence="1">Uncharacterized protein</fullName>
    </submittedName>
</protein>